<feature type="compositionally biased region" description="Polar residues" evidence="2">
    <location>
        <begin position="147"/>
        <end position="157"/>
    </location>
</feature>
<keyword evidence="1" id="KW-0479">Metal-binding</keyword>
<feature type="region of interest" description="Disordered" evidence="2">
    <location>
        <begin position="147"/>
        <end position="209"/>
    </location>
</feature>
<dbReference type="Proteomes" id="UP000275078">
    <property type="component" value="Unassembled WGS sequence"/>
</dbReference>
<feature type="compositionally biased region" description="Polar residues" evidence="2">
    <location>
        <begin position="56"/>
        <end position="72"/>
    </location>
</feature>
<feature type="compositionally biased region" description="Basic and acidic residues" evidence="2">
    <location>
        <begin position="41"/>
        <end position="55"/>
    </location>
</feature>
<dbReference type="InterPro" id="IPR001878">
    <property type="entry name" value="Znf_CCHC"/>
</dbReference>
<protein>
    <recommendedName>
        <fullName evidence="3">CCHC-type domain-containing protein</fullName>
    </recommendedName>
</protein>
<proteinExistence type="predicted"/>
<evidence type="ECO:0000313" key="5">
    <source>
        <dbReference type="Proteomes" id="UP000275078"/>
    </source>
</evidence>
<evidence type="ECO:0000256" key="1">
    <source>
        <dbReference type="PROSITE-ProRule" id="PRU00047"/>
    </source>
</evidence>
<feature type="compositionally biased region" description="Acidic residues" evidence="2">
    <location>
        <begin position="16"/>
        <end position="30"/>
    </location>
</feature>
<dbReference type="GO" id="GO:0003676">
    <property type="term" value="F:nucleic acid binding"/>
    <property type="evidence" value="ECO:0007669"/>
    <property type="project" value="InterPro"/>
</dbReference>
<feature type="compositionally biased region" description="Polar residues" evidence="2">
    <location>
        <begin position="96"/>
        <end position="106"/>
    </location>
</feature>
<feature type="compositionally biased region" description="Basic and acidic residues" evidence="2">
    <location>
        <begin position="158"/>
        <end position="171"/>
    </location>
</feature>
<feature type="compositionally biased region" description="Basic and acidic residues" evidence="2">
    <location>
        <begin position="686"/>
        <end position="707"/>
    </location>
</feature>
<dbReference type="OrthoDB" id="3863715at2759"/>
<feature type="region of interest" description="Disordered" evidence="2">
    <location>
        <begin position="542"/>
        <end position="564"/>
    </location>
</feature>
<keyword evidence="1" id="KW-0863">Zinc-finger</keyword>
<evidence type="ECO:0000259" key="3">
    <source>
        <dbReference type="PROSITE" id="PS50158"/>
    </source>
</evidence>
<feature type="domain" description="CCHC-type" evidence="3">
    <location>
        <begin position="528"/>
        <end position="543"/>
    </location>
</feature>
<sequence>MVDQAAWYGRKEAAWEEADAVFDDDEEDAMNDAWMDAYGDPQERELAMGQERDETQQYQSPKQGSRKSSGMTTPRPPEKPAPSANQLRQLELSLSGRFSSSPLPTRQQLSRYDFSQTFESQLNLNFPPLVTLQLDPERRELIRYLQSQRQTSPQQPAQDKEVVEKTSHADQDDSSDDSSTSEITRKLRGLRPGWITGASSPEFFTPPTTPPEFVELTEITSSASIKESSAPTATITPPLAKPKLVNIMASLSPATTFGNLPGELMEEYFEAIDTEELLRLDNAQIMGADATMLKGLKEKGAIIKRSKAKAGLRGEALAYANSLSPEVRMDYDLLKKAMLRRFGTEQRVESSTEKIERVQLEALQKMATLSQGNDSIREYILQLEDLSEVLTAEGLPKQLVRMWINGLASTHDCSTMLMASKTDGAIDKPGQVAKLAKEYLVQEARLVGPTAVPVMSTSQKNSAQESSELARVLSSLEQRLDALMVNPIRQYKPPQHVRTQSDSYVAQTYGGSQGRPGMGYQSSANKQCYNCGQWGHLSRDCTNPHVPRNLQPRDQSAPPAPVRRPEPVHAAFVEELPEDYYEPANAYSSSSYGSSPKAASGTNTVPISVERLSKSSVRDPMGANVVDCLTSSSMTSQDMADWIRQDKPRASSFSHVVSAADPTPRRLMAERVRTGVPVSQLLNPERTARPTPYDRPERSDPVTRPEAVHVPLAPPRPPHSSADVVMTEDDPGELREEQSRSLFEMFKSKLNDQDFTKSIVDAAVGRLMEEGKSMMQKQKGPPPKNKAQPPIIQALKEDDDERFTVVRLLKNITFTVFHPGLPNNQALFSFADLLDVSPRLRTQFNNAIRSSDPKKRGKHARKSPEEEVLTVIVAFLQGLLDTASELCADESSDSVWLADEDSVSECLLFFTYGLITSGLQAFLGASGLYSSIVGP</sequence>
<reference evidence="4 5" key="1">
    <citation type="journal article" date="2018" name="Nat. Ecol. Evol.">
        <title>Pezizomycetes genomes reveal the molecular basis of ectomycorrhizal truffle lifestyle.</title>
        <authorList>
            <person name="Murat C."/>
            <person name="Payen T."/>
            <person name="Noel B."/>
            <person name="Kuo A."/>
            <person name="Morin E."/>
            <person name="Chen J."/>
            <person name="Kohler A."/>
            <person name="Krizsan K."/>
            <person name="Balestrini R."/>
            <person name="Da Silva C."/>
            <person name="Montanini B."/>
            <person name="Hainaut M."/>
            <person name="Levati E."/>
            <person name="Barry K.W."/>
            <person name="Belfiori B."/>
            <person name="Cichocki N."/>
            <person name="Clum A."/>
            <person name="Dockter R.B."/>
            <person name="Fauchery L."/>
            <person name="Guy J."/>
            <person name="Iotti M."/>
            <person name="Le Tacon F."/>
            <person name="Lindquist E.A."/>
            <person name="Lipzen A."/>
            <person name="Malagnac F."/>
            <person name="Mello A."/>
            <person name="Molinier V."/>
            <person name="Miyauchi S."/>
            <person name="Poulain J."/>
            <person name="Riccioni C."/>
            <person name="Rubini A."/>
            <person name="Sitrit Y."/>
            <person name="Splivallo R."/>
            <person name="Traeger S."/>
            <person name="Wang M."/>
            <person name="Zifcakova L."/>
            <person name="Wipf D."/>
            <person name="Zambonelli A."/>
            <person name="Paolocci F."/>
            <person name="Nowrousian M."/>
            <person name="Ottonello S."/>
            <person name="Baldrian P."/>
            <person name="Spatafora J.W."/>
            <person name="Henrissat B."/>
            <person name="Nagy L.G."/>
            <person name="Aury J.M."/>
            <person name="Wincker P."/>
            <person name="Grigoriev I.V."/>
            <person name="Bonfante P."/>
            <person name="Martin F.M."/>
        </authorList>
    </citation>
    <scope>NUCLEOTIDE SEQUENCE [LARGE SCALE GENOMIC DNA]</scope>
    <source>
        <strain evidence="4 5">RN42</strain>
    </source>
</reference>
<dbReference type="SUPFAM" id="SSF57756">
    <property type="entry name" value="Retrovirus zinc finger-like domains"/>
    <property type="match status" value="1"/>
</dbReference>
<keyword evidence="1" id="KW-0862">Zinc</keyword>
<accession>A0A3N4HSW2</accession>
<feature type="region of interest" description="Disordered" evidence="2">
    <location>
        <begin position="16"/>
        <end position="106"/>
    </location>
</feature>
<dbReference type="SMART" id="SM00343">
    <property type="entry name" value="ZnF_C2HC"/>
    <property type="match status" value="1"/>
</dbReference>
<dbReference type="GO" id="GO:0008270">
    <property type="term" value="F:zinc ion binding"/>
    <property type="evidence" value="ECO:0007669"/>
    <property type="project" value="UniProtKB-KW"/>
</dbReference>
<dbReference type="PROSITE" id="PS50158">
    <property type="entry name" value="ZF_CCHC"/>
    <property type="match status" value="1"/>
</dbReference>
<evidence type="ECO:0000256" key="2">
    <source>
        <dbReference type="SAM" id="MobiDB-lite"/>
    </source>
</evidence>
<dbReference type="EMBL" id="ML119737">
    <property type="protein sequence ID" value="RPA76789.1"/>
    <property type="molecule type" value="Genomic_DNA"/>
</dbReference>
<dbReference type="InterPro" id="IPR036875">
    <property type="entry name" value="Znf_CCHC_sf"/>
</dbReference>
<dbReference type="Pfam" id="PF00098">
    <property type="entry name" value="zf-CCHC"/>
    <property type="match status" value="1"/>
</dbReference>
<dbReference type="Gene3D" id="4.10.60.10">
    <property type="entry name" value="Zinc finger, CCHC-type"/>
    <property type="match status" value="1"/>
</dbReference>
<organism evidence="4 5">
    <name type="scientific">Ascobolus immersus RN42</name>
    <dbReference type="NCBI Taxonomy" id="1160509"/>
    <lineage>
        <taxon>Eukaryota</taxon>
        <taxon>Fungi</taxon>
        <taxon>Dikarya</taxon>
        <taxon>Ascomycota</taxon>
        <taxon>Pezizomycotina</taxon>
        <taxon>Pezizomycetes</taxon>
        <taxon>Pezizales</taxon>
        <taxon>Ascobolaceae</taxon>
        <taxon>Ascobolus</taxon>
    </lineage>
</organism>
<evidence type="ECO:0000313" key="4">
    <source>
        <dbReference type="EMBL" id="RPA76789.1"/>
    </source>
</evidence>
<dbReference type="AlphaFoldDB" id="A0A3N4HSW2"/>
<keyword evidence="5" id="KW-1185">Reference proteome</keyword>
<name>A0A3N4HSW2_ASCIM</name>
<feature type="region of interest" description="Disordered" evidence="2">
    <location>
        <begin position="679"/>
        <end position="725"/>
    </location>
</feature>
<gene>
    <name evidence="4" type="ORF">BJ508DRAFT_330770</name>
</gene>